<comment type="caution">
    <text evidence="2">The sequence shown here is derived from an EMBL/GenBank/DDBJ whole genome shotgun (WGS) entry which is preliminary data.</text>
</comment>
<protein>
    <recommendedName>
        <fullName evidence="4">Membrane protein 6-pyruvoyl-tetrahydropterin synthase-related domain-containing protein</fullName>
    </recommendedName>
</protein>
<feature type="transmembrane region" description="Helical" evidence="1">
    <location>
        <begin position="533"/>
        <end position="551"/>
    </location>
</feature>
<name>A0A2M7ARQ8_9BACT</name>
<evidence type="ECO:0000313" key="2">
    <source>
        <dbReference type="EMBL" id="PIU73233.1"/>
    </source>
</evidence>
<evidence type="ECO:0008006" key="4">
    <source>
        <dbReference type="Google" id="ProtNLM"/>
    </source>
</evidence>
<proteinExistence type="predicted"/>
<organism evidence="2 3">
    <name type="scientific">Candidatus Shapirobacteria bacterium CG06_land_8_20_14_3_00_40_12</name>
    <dbReference type="NCBI Taxonomy" id="1974881"/>
    <lineage>
        <taxon>Bacteria</taxon>
        <taxon>Candidatus Shapironibacteriota</taxon>
    </lineage>
</organism>
<feature type="transmembrane region" description="Helical" evidence="1">
    <location>
        <begin position="218"/>
        <end position="237"/>
    </location>
</feature>
<feature type="transmembrane region" description="Helical" evidence="1">
    <location>
        <begin position="315"/>
        <end position="331"/>
    </location>
</feature>
<keyword evidence="1" id="KW-1133">Transmembrane helix</keyword>
<feature type="transmembrane region" description="Helical" evidence="1">
    <location>
        <begin position="67"/>
        <end position="89"/>
    </location>
</feature>
<accession>A0A2M7ARQ8</accession>
<keyword evidence="1" id="KW-0472">Membrane</keyword>
<evidence type="ECO:0000256" key="1">
    <source>
        <dbReference type="SAM" id="Phobius"/>
    </source>
</evidence>
<feature type="transmembrane region" description="Helical" evidence="1">
    <location>
        <begin position="96"/>
        <end position="115"/>
    </location>
</feature>
<feature type="transmembrane region" description="Helical" evidence="1">
    <location>
        <begin position="379"/>
        <end position="396"/>
    </location>
</feature>
<feature type="transmembrane region" description="Helical" evidence="1">
    <location>
        <begin position="351"/>
        <end position="372"/>
    </location>
</feature>
<feature type="transmembrane region" description="Helical" evidence="1">
    <location>
        <begin position="147"/>
        <end position="164"/>
    </location>
</feature>
<sequence>MKRYGWLLAMLLFTIPSFVALIRPGIQSIQDNMQYFRVYEMDICLADGQIPCRWVPDMGYGFGYPLFLYYSPGPYYLGAGLHALGWQYIDVIKLEFIAGFILSGLAMYWLISSLFKSGPLAFIGSLIYIYVPVRAVEVYVRGSLGEFLAMIFFPLLFVLTYRIIRKIGKYNIIWFGLAISGMFLTHNLMSIAMAPFLTAWIVYWSLVEKSKDAFKKIGIGLLIGLGLSAFYVLPLILERSYVHLESMTGGYFGYQQHFVSLYQLFISNYWGYGSSQLGLNDGISLSVGQIQWLFSILAVILAITYYKKHKDESKTVFLLAGLGLFSLFMVHQRSEFIWSNVPLMKYFQFPWRFLVSSAFLLSLTSVYGLSFVKDKYRKLFIVVILMSLFGLYGRYFKPVEWLVTTDKELLGGDEFTKQQTASIFDYLPVSAFLPPNYKALPVPEIFDGEGTIDNYQKRSDDQMGVITIESIEAKVRIPLFDFPGMTVTDNGVKIYFDHSDCRNQDYCFGQISFKLKKGIHQIRVNLGSTPPRVAGDLISLLTFIVLAVVLVKRNSWFG</sequence>
<evidence type="ECO:0000313" key="3">
    <source>
        <dbReference type="Proteomes" id="UP000231407"/>
    </source>
</evidence>
<reference evidence="3" key="1">
    <citation type="submission" date="2017-09" db="EMBL/GenBank/DDBJ databases">
        <title>Depth-based differentiation of microbial function through sediment-hosted aquifers and enrichment of novel symbionts in the deep terrestrial subsurface.</title>
        <authorList>
            <person name="Probst A.J."/>
            <person name="Ladd B."/>
            <person name="Jarett J.K."/>
            <person name="Geller-Mcgrath D.E."/>
            <person name="Sieber C.M.K."/>
            <person name="Emerson J.B."/>
            <person name="Anantharaman K."/>
            <person name="Thomas B.C."/>
            <person name="Malmstrom R."/>
            <person name="Stieglmeier M."/>
            <person name="Klingl A."/>
            <person name="Woyke T."/>
            <person name="Ryan C.M."/>
            <person name="Banfield J.F."/>
        </authorList>
    </citation>
    <scope>NUCLEOTIDE SEQUENCE [LARGE SCALE GENOMIC DNA]</scope>
</reference>
<feature type="transmembrane region" description="Helical" evidence="1">
    <location>
        <begin position="184"/>
        <end position="206"/>
    </location>
</feature>
<dbReference type="AlphaFoldDB" id="A0A2M7ARQ8"/>
<dbReference type="EMBL" id="PEWA01000047">
    <property type="protein sequence ID" value="PIU73233.1"/>
    <property type="molecule type" value="Genomic_DNA"/>
</dbReference>
<keyword evidence="1" id="KW-0812">Transmembrane</keyword>
<feature type="transmembrane region" description="Helical" evidence="1">
    <location>
        <begin position="283"/>
        <end position="303"/>
    </location>
</feature>
<dbReference type="Proteomes" id="UP000231407">
    <property type="component" value="Unassembled WGS sequence"/>
</dbReference>
<gene>
    <name evidence="2" type="ORF">COS78_03420</name>
</gene>